<dbReference type="RefSeq" id="WP_088017534.1">
    <property type="nucleotide sequence ID" value="NZ_CP020880.1"/>
</dbReference>
<sequence>MIELFYEIASQSWYQRFDDEKKVTMGKYFSVPYKNEHTSKFLSFSFLQKDMKAGPLIGILASPKKDGFVGNIGLFKRIQRNLQQSGGLSIIVTPQQLTEDGMDGFCYLPTHDHWVRIQTPLPDLLYNRLSRYEDEKLFLEQTEKLTSLYHIPVFNPHFFDKWELYLQLRDNELLKHHLPKTDLLSEEALAEYLTTYPQVYVKKRKSKKGKGVFLIVRNGNTYLMKSTTTTTVLFPSISKLASYFEKEGSLNSYIIQEAITTLPMKGKKFDYRVLAHSSGNRFAITGVGVRMAKKQQVTTHIPSGGVIVATEELPVTTDHETIEELINQCGKQLTSFYDDIGEFSADIGITPEGKHYIFELNAKPMDFDESIIKQRATESITKVFYDRSGFLMQESST</sequence>
<dbReference type="GeneID" id="96738027"/>
<organism evidence="4 6">
    <name type="scientific">Sutcliffiella horikoshii</name>
    <dbReference type="NCBI Taxonomy" id="79883"/>
    <lineage>
        <taxon>Bacteria</taxon>
        <taxon>Bacillati</taxon>
        <taxon>Bacillota</taxon>
        <taxon>Bacilli</taxon>
        <taxon>Bacillales</taxon>
        <taxon>Bacillaceae</taxon>
        <taxon>Sutcliffiella</taxon>
    </lineage>
</organism>
<dbReference type="PROSITE" id="PS50975">
    <property type="entry name" value="ATP_GRASP"/>
    <property type="match status" value="1"/>
</dbReference>
<gene>
    <name evidence="3" type="ORF">B4U37_06260</name>
    <name evidence="4" type="ORF">FZC74_01250</name>
</gene>
<dbReference type="Proteomes" id="UP000323393">
    <property type="component" value="Unassembled WGS sequence"/>
</dbReference>
<dbReference type="InterPro" id="IPR026838">
    <property type="entry name" value="YheC/D"/>
</dbReference>
<evidence type="ECO:0000256" key="1">
    <source>
        <dbReference type="PROSITE-ProRule" id="PRU00409"/>
    </source>
</evidence>
<accession>A0A1Y0CK25</accession>
<name>A0A1Y0CK25_9BACI</name>
<dbReference type="GO" id="GO:0046872">
    <property type="term" value="F:metal ion binding"/>
    <property type="evidence" value="ECO:0007669"/>
    <property type="project" value="InterPro"/>
</dbReference>
<keyword evidence="1" id="KW-0067">ATP-binding</keyword>
<evidence type="ECO:0000313" key="3">
    <source>
        <dbReference type="EMBL" id="ART75653.1"/>
    </source>
</evidence>
<dbReference type="EMBL" id="VTEU01000001">
    <property type="protein sequence ID" value="TYS60936.1"/>
    <property type="molecule type" value="Genomic_DNA"/>
</dbReference>
<dbReference type="InterPro" id="IPR011761">
    <property type="entry name" value="ATP-grasp"/>
</dbReference>
<proteinExistence type="predicted"/>
<keyword evidence="5" id="KW-1185">Reference proteome</keyword>
<reference evidence="3 5" key="1">
    <citation type="submission" date="2017-04" db="EMBL/GenBank/DDBJ databases">
        <title>Complete Genome Sequence of the Bacillus horikoshii 20a strain from Cuatro Cienegas, Coahuila, Mexico.</title>
        <authorList>
            <person name="Zarza E."/>
            <person name="Alcaraz L.D."/>
            <person name="Aguilar-Salinas B."/>
            <person name="Islas A."/>
            <person name="Olmedo-Alvarez G."/>
        </authorList>
    </citation>
    <scope>NUCLEOTIDE SEQUENCE [LARGE SCALE GENOMIC DNA]</scope>
    <source>
        <strain evidence="3 5">20a</strain>
    </source>
</reference>
<dbReference type="EMBL" id="CP020880">
    <property type="protein sequence ID" value="ART75653.1"/>
    <property type="molecule type" value="Genomic_DNA"/>
</dbReference>
<dbReference type="KEGG" id="bhk:B4U37_06260"/>
<keyword evidence="1" id="KW-0547">Nucleotide-binding</keyword>
<dbReference type="GO" id="GO:0005524">
    <property type="term" value="F:ATP binding"/>
    <property type="evidence" value="ECO:0007669"/>
    <property type="project" value="UniProtKB-UniRule"/>
</dbReference>
<reference evidence="4 6" key="2">
    <citation type="submission" date="2019-08" db="EMBL/GenBank/DDBJ databases">
        <title>Bacillus genomes from the desert of Cuatro Cienegas, Coahuila.</title>
        <authorList>
            <person name="Olmedo-Alvarez G."/>
        </authorList>
    </citation>
    <scope>NUCLEOTIDE SEQUENCE [LARGE SCALE GENOMIC DNA]</scope>
    <source>
        <strain evidence="4 6">CH88_3T</strain>
    </source>
</reference>
<dbReference type="SUPFAM" id="SSF56059">
    <property type="entry name" value="Glutathione synthetase ATP-binding domain-like"/>
    <property type="match status" value="1"/>
</dbReference>
<dbReference type="Proteomes" id="UP000195573">
    <property type="component" value="Chromosome"/>
</dbReference>
<dbReference type="Pfam" id="PF14398">
    <property type="entry name" value="ATPgrasp_YheCD"/>
    <property type="match status" value="1"/>
</dbReference>
<dbReference type="AlphaFoldDB" id="A0A1Y0CK25"/>
<protein>
    <recommendedName>
        <fullName evidence="2">ATP-grasp domain-containing protein</fullName>
    </recommendedName>
</protein>
<evidence type="ECO:0000313" key="4">
    <source>
        <dbReference type="EMBL" id="TYS60936.1"/>
    </source>
</evidence>
<evidence type="ECO:0000313" key="6">
    <source>
        <dbReference type="Proteomes" id="UP000323393"/>
    </source>
</evidence>
<feature type="domain" description="ATP-grasp" evidence="2">
    <location>
        <begin position="170"/>
        <end position="389"/>
    </location>
</feature>
<evidence type="ECO:0000259" key="2">
    <source>
        <dbReference type="PROSITE" id="PS50975"/>
    </source>
</evidence>
<evidence type="ECO:0000313" key="5">
    <source>
        <dbReference type="Proteomes" id="UP000195573"/>
    </source>
</evidence>